<reference evidence="1 2" key="1">
    <citation type="journal article" date="2018" name="Nat. Ecol. Evol.">
        <title>Pezizomycetes genomes reveal the molecular basis of ectomycorrhizal truffle lifestyle.</title>
        <authorList>
            <person name="Murat C."/>
            <person name="Payen T."/>
            <person name="Noel B."/>
            <person name="Kuo A."/>
            <person name="Morin E."/>
            <person name="Chen J."/>
            <person name="Kohler A."/>
            <person name="Krizsan K."/>
            <person name="Balestrini R."/>
            <person name="Da Silva C."/>
            <person name="Montanini B."/>
            <person name="Hainaut M."/>
            <person name="Levati E."/>
            <person name="Barry K.W."/>
            <person name="Belfiori B."/>
            <person name="Cichocki N."/>
            <person name="Clum A."/>
            <person name="Dockter R.B."/>
            <person name="Fauchery L."/>
            <person name="Guy J."/>
            <person name="Iotti M."/>
            <person name="Le Tacon F."/>
            <person name="Lindquist E.A."/>
            <person name="Lipzen A."/>
            <person name="Malagnac F."/>
            <person name="Mello A."/>
            <person name="Molinier V."/>
            <person name="Miyauchi S."/>
            <person name="Poulain J."/>
            <person name="Riccioni C."/>
            <person name="Rubini A."/>
            <person name="Sitrit Y."/>
            <person name="Splivallo R."/>
            <person name="Traeger S."/>
            <person name="Wang M."/>
            <person name="Zifcakova L."/>
            <person name="Wipf D."/>
            <person name="Zambonelli A."/>
            <person name="Paolocci F."/>
            <person name="Nowrousian M."/>
            <person name="Ottonello S."/>
            <person name="Baldrian P."/>
            <person name="Spatafora J.W."/>
            <person name="Henrissat B."/>
            <person name="Nagy L.G."/>
            <person name="Aury J.M."/>
            <person name="Wincker P."/>
            <person name="Grigoriev I.V."/>
            <person name="Bonfante P."/>
            <person name="Martin F.M."/>
        </authorList>
    </citation>
    <scope>NUCLEOTIDE SEQUENCE [LARGE SCALE GENOMIC DNA]</scope>
    <source>
        <strain evidence="1 2">RN42</strain>
    </source>
</reference>
<organism evidence="1 2">
    <name type="scientific">Ascobolus immersus RN42</name>
    <dbReference type="NCBI Taxonomy" id="1160509"/>
    <lineage>
        <taxon>Eukaryota</taxon>
        <taxon>Fungi</taxon>
        <taxon>Dikarya</taxon>
        <taxon>Ascomycota</taxon>
        <taxon>Pezizomycotina</taxon>
        <taxon>Pezizomycetes</taxon>
        <taxon>Pezizales</taxon>
        <taxon>Ascobolaceae</taxon>
        <taxon>Ascobolus</taxon>
    </lineage>
</organism>
<evidence type="ECO:0000313" key="2">
    <source>
        <dbReference type="Proteomes" id="UP000275078"/>
    </source>
</evidence>
<sequence length="205" mass="23649">MSTYRIERALRAYDAHARQTNLLQEMEDKRRSNQITKHHHSMFDRAIKHEKLCQCEDHDGVDGPHSGVAVMMYAPGTEEYHDWMSITNRPWKNRRYGILLYEHQVENQTTVILSPDDIGEGLRADIVMLEPPRFPWVLKGSASEHHLAELLGDGFELKGRVREVIEFTQGCYAASMGYASYAVIEWRTVKIPSSDGESDDEDREE</sequence>
<evidence type="ECO:0000313" key="1">
    <source>
        <dbReference type="EMBL" id="RPA71939.1"/>
    </source>
</evidence>
<keyword evidence="2" id="KW-1185">Reference proteome</keyword>
<gene>
    <name evidence="1" type="ORF">BJ508DRAFT_335548</name>
</gene>
<proteinExistence type="predicted"/>
<protein>
    <submittedName>
        <fullName evidence="1">Uncharacterized protein</fullName>
    </submittedName>
</protein>
<dbReference type="EMBL" id="ML119890">
    <property type="protein sequence ID" value="RPA71939.1"/>
    <property type="molecule type" value="Genomic_DNA"/>
</dbReference>
<accession>A0A3N4HC21</accession>
<dbReference type="AlphaFoldDB" id="A0A3N4HC21"/>
<name>A0A3N4HC21_ASCIM</name>
<dbReference type="Proteomes" id="UP000275078">
    <property type="component" value="Unassembled WGS sequence"/>
</dbReference>